<keyword evidence="1" id="KW-0472">Membrane</keyword>
<feature type="transmembrane region" description="Helical" evidence="1">
    <location>
        <begin position="6"/>
        <end position="31"/>
    </location>
</feature>
<reference evidence="2 3" key="1">
    <citation type="journal article" date="2008" name="Nature">
        <title>The genome of the model beetle and pest Tribolium castaneum.</title>
        <authorList>
            <consortium name="Tribolium Genome Sequencing Consortium"/>
            <person name="Richards S."/>
            <person name="Gibbs R.A."/>
            <person name="Weinstock G.M."/>
            <person name="Brown S.J."/>
            <person name="Denell R."/>
            <person name="Beeman R.W."/>
            <person name="Gibbs R."/>
            <person name="Beeman R.W."/>
            <person name="Brown S.J."/>
            <person name="Bucher G."/>
            <person name="Friedrich M."/>
            <person name="Grimmelikhuijzen C.J."/>
            <person name="Klingler M."/>
            <person name="Lorenzen M."/>
            <person name="Richards S."/>
            <person name="Roth S."/>
            <person name="Schroder R."/>
            <person name="Tautz D."/>
            <person name="Zdobnov E.M."/>
            <person name="Muzny D."/>
            <person name="Gibbs R.A."/>
            <person name="Weinstock G.M."/>
            <person name="Attaway T."/>
            <person name="Bell S."/>
            <person name="Buhay C.J."/>
            <person name="Chandrabose M.N."/>
            <person name="Chavez D."/>
            <person name="Clerk-Blankenburg K.P."/>
            <person name="Cree A."/>
            <person name="Dao M."/>
            <person name="Davis C."/>
            <person name="Chacko J."/>
            <person name="Dinh H."/>
            <person name="Dugan-Rocha S."/>
            <person name="Fowler G."/>
            <person name="Garner T.T."/>
            <person name="Garnes J."/>
            <person name="Gnirke A."/>
            <person name="Hawes A."/>
            <person name="Hernandez J."/>
            <person name="Hines S."/>
            <person name="Holder M."/>
            <person name="Hume J."/>
            <person name="Jhangiani S.N."/>
            <person name="Joshi V."/>
            <person name="Khan Z.M."/>
            <person name="Jackson L."/>
            <person name="Kovar C."/>
            <person name="Kowis A."/>
            <person name="Lee S."/>
            <person name="Lewis L.R."/>
            <person name="Margolis J."/>
            <person name="Morgan M."/>
            <person name="Nazareth L.V."/>
            <person name="Nguyen N."/>
            <person name="Okwuonu G."/>
            <person name="Parker D."/>
            <person name="Richards S."/>
            <person name="Ruiz S.J."/>
            <person name="Santibanez J."/>
            <person name="Savard J."/>
            <person name="Scherer S.E."/>
            <person name="Schneider B."/>
            <person name="Sodergren E."/>
            <person name="Tautz D."/>
            <person name="Vattahil S."/>
            <person name="Villasana D."/>
            <person name="White C.S."/>
            <person name="Wright R."/>
            <person name="Park Y."/>
            <person name="Beeman R.W."/>
            <person name="Lord J."/>
            <person name="Oppert B."/>
            <person name="Lorenzen M."/>
            <person name="Brown S."/>
            <person name="Wang L."/>
            <person name="Savard J."/>
            <person name="Tautz D."/>
            <person name="Richards S."/>
            <person name="Weinstock G."/>
            <person name="Gibbs R.A."/>
            <person name="Liu Y."/>
            <person name="Worley K."/>
            <person name="Weinstock G."/>
            <person name="Elsik C.G."/>
            <person name="Reese J.T."/>
            <person name="Elhaik E."/>
            <person name="Landan G."/>
            <person name="Graur D."/>
            <person name="Arensburger P."/>
            <person name="Atkinson P."/>
            <person name="Beeman R.W."/>
            <person name="Beidler J."/>
            <person name="Brown S.J."/>
            <person name="Demuth J.P."/>
            <person name="Drury D.W."/>
            <person name="Du Y.Z."/>
            <person name="Fujiwara H."/>
            <person name="Lorenzen M."/>
            <person name="Maselli V."/>
            <person name="Osanai M."/>
            <person name="Park Y."/>
            <person name="Robertson H.M."/>
            <person name="Tu Z."/>
            <person name="Wang J.J."/>
            <person name="Wang S."/>
            <person name="Richards S."/>
            <person name="Song H."/>
            <person name="Zhang L."/>
            <person name="Sodergren E."/>
            <person name="Werner D."/>
            <person name="Stanke M."/>
            <person name="Morgenstern B."/>
            <person name="Solovyev V."/>
            <person name="Kosarev P."/>
            <person name="Brown G."/>
            <person name="Chen H.C."/>
            <person name="Ermolaeva O."/>
            <person name="Hlavina W."/>
            <person name="Kapustin Y."/>
            <person name="Kiryutin B."/>
            <person name="Kitts P."/>
            <person name="Maglott D."/>
            <person name="Pruitt K."/>
            <person name="Sapojnikov V."/>
            <person name="Souvorov A."/>
            <person name="Mackey A.J."/>
            <person name="Waterhouse R.M."/>
            <person name="Wyder S."/>
            <person name="Zdobnov E.M."/>
            <person name="Zdobnov E.M."/>
            <person name="Wyder S."/>
            <person name="Kriventseva E.V."/>
            <person name="Kadowaki T."/>
            <person name="Bork P."/>
            <person name="Aranda M."/>
            <person name="Bao R."/>
            <person name="Beermann A."/>
            <person name="Berns N."/>
            <person name="Bolognesi R."/>
            <person name="Bonneton F."/>
            <person name="Bopp D."/>
            <person name="Brown S.J."/>
            <person name="Bucher G."/>
            <person name="Butts T."/>
            <person name="Chaumot A."/>
            <person name="Denell R.E."/>
            <person name="Ferrier D.E."/>
            <person name="Friedrich M."/>
            <person name="Gordon C.M."/>
            <person name="Jindra M."/>
            <person name="Klingler M."/>
            <person name="Lan Q."/>
            <person name="Lattorff H.M."/>
            <person name="Laudet V."/>
            <person name="von Levetsow C."/>
            <person name="Liu Z."/>
            <person name="Lutz R."/>
            <person name="Lynch J.A."/>
            <person name="da Fonseca R.N."/>
            <person name="Posnien N."/>
            <person name="Reuter R."/>
            <person name="Roth S."/>
            <person name="Savard J."/>
            <person name="Schinko J.B."/>
            <person name="Schmitt C."/>
            <person name="Schoppmeier M."/>
            <person name="Schroder R."/>
            <person name="Shippy T.D."/>
            <person name="Simonnet F."/>
            <person name="Marques-Souza H."/>
            <person name="Tautz D."/>
            <person name="Tomoyasu Y."/>
            <person name="Trauner J."/>
            <person name="Van der Zee M."/>
            <person name="Vervoort M."/>
            <person name="Wittkopp N."/>
            <person name="Wimmer E.A."/>
            <person name="Yang X."/>
            <person name="Jones A.K."/>
            <person name="Sattelle D.B."/>
            <person name="Ebert P.R."/>
            <person name="Nelson D."/>
            <person name="Scott J.G."/>
            <person name="Beeman R.W."/>
            <person name="Muthukrishnan S."/>
            <person name="Kramer K.J."/>
            <person name="Arakane Y."/>
            <person name="Beeman R.W."/>
            <person name="Zhu Q."/>
            <person name="Hogenkamp D."/>
            <person name="Dixit R."/>
            <person name="Oppert B."/>
            <person name="Jiang H."/>
            <person name="Zou Z."/>
            <person name="Marshall J."/>
            <person name="Elpidina E."/>
            <person name="Vinokurov K."/>
            <person name="Oppert C."/>
            <person name="Zou Z."/>
            <person name="Evans J."/>
            <person name="Lu Z."/>
            <person name="Zhao P."/>
            <person name="Sumathipala N."/>
            <person name="Altincicek B."/>
            <person name="Vilcinskas A."/>
            <person name="Williams M."/>
            <person name="Hultmark D."/>
            <person name="Hetru C."/>
            <person name="Jiang H."/>
            <person name="Grimmelikhuijzen C.J."/>
            <person name="Hauser F."/>
            <person name="Cazzamali G."/>
            <person name="Williamson M."/>
            <person name="Park Y."/>
            <person name="Li B."/>
            <person name="Tanaka Y."/>
            <person name="Predel R."/>
            <person name="Neupert S."/>
            <person name="Schachtner J."/>
            <person name="Verleyen P."/>
            <person name="Raible F."/>
            <person name="Bork P."/>
            <person name="Friedrich M."/>
            <person name="Walden K.K."/>
            <person name="Robertson H.M."/>
            <person name="Angeli S."/>
            <person name="Foret S."/>
            <person name="Bucher G."/>
            <person name="Schuetz S."/>
            <person name="Maleszka R."/>
            <person name="Wimmer E.A."/>
            <person name="Beeman R.W."/>
            <person name="Lorenzen M."/>
            <person name="Tomoyasu Y."/>
            <person name="Miller S.C."/>
            <person name="Grossmann D."/>
            <person name="Bucher G."/>
        </authorList>
    </citation>
    <scope>NUCLEOTIDE SEQUENCE [LARGE SCALE GENOMIC DNA]</scope>
    <source>
        <strain evidence="2 3">Georgia GA2</strain>
    </source>
</reference>
<organism evidence="2 3">
    <name type="scientific">Tribolium castaneum</name>
    <name type="common">Red flour beetle</name>
    <dbReference type="NCBI Taxonomy" id="7070"/>
    <lineage>
        <taxon>Eukaryota</taxon>
        <taxon>Metazoa</taxon>
        <taxon>Ecdysozoa</taxon>
        <taxon>Arthropoda</taxon>
        <taxon>Hexapoda</taxon>
        <taxon>Insecta</taxon>
        <taxon>Pterygota</taxon>
        <taxon>Neoptera</taxon>
        <taxon>Endopterygota</taxon>
        <taxon>Coleoptera</taxon>
        <taxon>Polyphaga</taxon>
        <taxon>Cucujiformia</taxon>
        <taxon>Tenebrionidae</taxon>
        <taxon>Tenebrionidae incertae sedis</taxon>
        <taxon>Tribolium</taxon>
    </lineage>
</organism>
<gene>
    <name evidence="2" type="primary">AUGUSTUS-3.0.2_32119</name>
    <name evidence="2" type="ORF">TcasGA2_TC032119</name>
</gene>
<protein>
    <submittedName>
        <fullName evidence="2">Uncharacterized protein</fullName>
    </submittedName>
</protein>
<name>A0A139WMY3_TRICA</name>
<accession>A0A139WMY3</accession>
<reference evidence="2 3" key="2">
    <citation type="journal article" date="2010" name="Nucleic Acids Res.">
        <title>BeetleBase in 2010: revisions to provide comprehensive genomic information for Tribolium castaneum.</title>
        <authorList>
            <person name="Kim H.S."/>
            <person name="Murphy T."/>
            <person name="Xia J."/>
            <person name="Caragea D."/>
            <person name="Park Y."/>
            <person name="Beeman R.W."/>
            <person name="Lorenzen M.D."/>
            <person name="Butcher S."/>
            <person name="Manak J.R."/>
            <person name="Brown S.J."/>
        </authorList>
    </citation>
    <scope>GENOME REANNOTATION</scope>
    <source>
        <strain evidence="2 3">Georgia GA2</strain>
    </source>
</reference>
<evidence type="ECO:0000256" key="1">
    <source>
        <dbReference type="SAM" id="Phobius"/>
    </source>
</evidence>
<keyword evidence="3" id="KW-1185">Reference proteome</keyword>
<dbReference type="Proteomes" id="UP000007266">
    <property type="component" value="Linkage group 2"/>
</dbReference>
<sequence length="72" mass="8394">MHVLEYLEIVLTAVIGSIIIIALFLCYAHVFRHICCPPRPKKNNQRQKTRRESISLKYIMHISNQQTETSVV</sequence>
<dbReference type="AlphaFoldDB" id="A0A139WMY3"/>
<dbReference type="EMBL" id="KQ971312">
    <property type="protein sequence ID" value="KYB29175.1"/>
    <property type="molecule type" value="Genomic_DNA"/>
</dbReference>
<proteinExistence type="predicted"/>
<dbReference type="InParanoid" id="A0A139WMY3"/>
<keyword evidence="1" id="KW-1133">Transmembrane helix</keyword>
<evidence type="ECO:0000313" key="3">
    <source>
        <dbReference type="Proteomes" id="UP000007266"/>
    </source>
</evidence>
<evidence type="ECO:0000313" key="2">
    <source>
        <dbReference type="EMBL" id="KYB29175.1"/>
    </source>
</evidence>
<keyword evidence="1" id="KW-0812">Transmembrane</keyword>